<name>A0A9P7G661_9AGAR</name>
<dbReference type="CDD" id="cd05120">
    <property type="entry name" value="APH_ChoK_like"/>
    <property type="match status" value="1"/>
</dbReference>
<feature type="non-terminal residue" evidence="2">
    <location>
        <position position="215"/>
    </location>
</feature>
<sequence>YTTKRSLNFPTSLSFTSSEFTKLGRRVRLTEALTMDFIARNTTIPIPRVLDVYSMDGKVHLVQECIRGPVLEDVWRHLSRAQQQSSMAQLRDCLVQLHNLEPPNYSERVQAADGFPDAYPLVQDTLSKLQSRRYKTVFAHGDLGPHNIIWRKDTERIVIIDWETAGWFPAYWDYTRARAARGGTPWWDMFRETVGHVYDNELEFDIQAGKYFDRI</sequence>
<dbReference type="Proteomes" id="UP000775547">
    <property type="component" value="Unassembled WGS sequence"/>
</dbReference>
<gene>
    <name evidence="2" type="ORF">DXG03_005213</name>
</gene>
<evidence type="ECO:0000313" key="3">
    <source>
        <dbReference type="Proteomes" id="UP000775547"/>
    </source>
</evidence>
<dbReference type="OrthoDB" id="8300194at2759"/>
<dbReference type="EMBL" id="JABCKV010000309">
    <property type="protein sequence ID" value="KAG5641452.1"/>
    <property type="molecule type" value="Genomic_DNA"/>
</dbReference>
<dbReference type="SUPFAM" id="SSF56112">
    <property type="entry name" value="Protein kinase-like (PK-like)"/>
    <property type="match status" value="1"/>
</dbReference>
<feature type="domain" description="Aminoglycoside phosphotransferase" evidence="1">
    <location>
        <begin position="35"/>
        <end position="199"/>
    </location>
</feature>
<dbReference type="PANTHER" id="PTHR21310">
    <property type="entry name" value="AMINOGLYCOSIDE PHOSPHOTRANSFERASE-RELATED-RELATED"/>
    <property type="match status" value="1"/>
</dbReference>
<protein>
    <recommendedName>
        <fullName evidence="1">Aminoglycoside phosphotransferase domain-containing protein</fullName>
    </recommendedName>
</protein>
<dbReference type="InterPro" id="IPR011009">
    <property type="entry name" value="Kinase-like_dom_sf"/>
</dbReference>
<accession>A0A9P7G661</accession>
<evidence type="ECO:0000259" key="1">
    <source>
        <dbReference type="Pfam" id="PF01636"/>
    </source>
</evidence>
<evidence type="ECO:0000313" key="2">
    <source>
        <dbReference type="EMBL" id="KAG5641452.1"/>
    </source>
</evidence>
<keyword evidence="3" id="KW-1185">Reference proteome</keyword>
<dbReference type="InterPro" id="IPR002575">
    <property type="entry name" value="Aminoglycoside_PTrfase"/>
</dbReference>
<dbReference type="Gene3D" id="3.90.1200.10">
    <property type="match status" value="1"/>
</dbReference>
<reference evidence="2" key="1">
    <citation type="submission" date="2020-07" db="EMBL/GenBank/DDBJ databases">
        <authorList>
            <person name="Nieuwenhuis M."/>
            <person name="Van De Peppel L.J.J."/>
        </authorList>
    </citation>
    <scope>NUCLEOTIDE SEQUENCE</scope>
    <source>
        <strain evidence="2">AP01</strain>
        <tissue evidence="2">Mycelium</tissue>
    </source>
</reference>
<dbReference type="AlphaFoldDB" id="A0A9P7G661"/>
<dbReference type="Pfam" id="PF01636">
    <property type="entry name" value="APH"/>
    <property type="match status" value="1"/>
</dbReference>
<comment type="caution">
    <text evidence="2">The sequence shown here is derived from an EMBL/GenBank/DDBJ whole genome shotgun (WGS) entry which is preliminary data.</text>
</comment>
<reference evidence="2" key="2">
    <citation type="submission" date="2021-10" db="EMBL/GenBank/DDBJ databases">
        <title>Phylogenomics reveals ancestral predisposition of the termite-cultivated fungus Termitomyces towards a domesticated lifestyle.</title>
        <authorList>
            <person name="Auxier B."/>
            <person name="Grum-Grzhimaylo A."/>
            <person name="Cardenas M.E."/>
            <person name="Lodge J.D."/>
            <person name="Laessoe T."/>
            <person name="Pedersen O."/>
            <person name="Smith M.E."/>
            <person name="Kuyper T.W."/>
            <person name="Franco-Molano E.A."/>
            <person name="Baroni T.J."/>
            <person name="Aanen D.K."/>
        </authorList>
    </citation>
    <scope>NUCLEOTIDE SEQUENCE</scope>
    <source>
        <strain evidence="2">AP01</strain>
        <tissue evidence="2">Mycelium</tissue>
    </source>
</reference>
<proteinExistence type="predicted"/>
<dbReference type="InterPro" id="IPR051678">
    <property type="entry name" value="AGP_Transferase"/>
</dbReference>
<organism evidence="2 3">
    <name type="scientific">Asterophora parasitica</name>
    <dbReference type="NCBI Taxonomy" id="117018"/>
    <lineage>
        <taxon>Eukaryota</taxon>
        <taxon>Fungi</taxon>
        <taxon>Dikarya</taxon>
        <taxon>Basidiomycota</taxon>
        <taxon>Agaricomycotina</taxon>
        <taxon>Agaricomycetes</taxon>
        <taxon>Agaricomycetidae</taxon>
        <taxon>Agaricales</taxon>
        <taxon>Tricholomatineae</taxon>
        <taxon>Lyophyllaceae</taxon>
        <taxon>Asterophora</taxon>
    </lineage>
</organism>
<dbReference type="PANTHER" id="PTHR21310:SF15">
    <property type="entry name" value="AMINOGLYCOSIDE PHOSPHOTRANSFERASE DOMAIN-CONTAINING PROTEIN"/>
    <property type="match status" value="1"/>
</dbReference>